<dbReference type="Gene3D" id="3.90.79.10">
    <property type="entry name" value="Nucleoside Triphosphate Pyrophosphohydrolase"/>
    <property type="match status" value="1"/>
</dbReference>
<dbReference type="RefSeq" id="WP_255913151.1">
    <property type="nucleotide sequence ID" value="NZ_JANFQO010000005.1"/>
</dbReference>
<dbReference type="PANTHER" id="PTHR47707:SF1">
    <property type="entry name" value="NUDIX HYDROLASE FAMILY PROTEIN"/>
    <property type="match status" value="1"/>
</dbReference>
<dbReference type="InterPro" id="IPR003561">
    <property type="entry name" value="Mutator_MutT"/>
</dbReference>
<evidence type="ECO:0000256" key="5">
    <source>
        <dbReference type="ARBA" id="ARBA00022723"/>
    </source>
</evidence>
<keyword evidence="4" id="KW-0235">DNA replication</keyword>
<dbReference type="NCBIfam" id="NF006530">
    <property type="entry name" value="PRK08999.1"/>
    <property type="match status" value="1"/>
</dbReference>
<dbReference type="Pfam" id="PF14815">
    <property type="entry name" value="NUDIX_4"/>
    <property type="match status" value="1"/>
</dbReference>
<dbReference type="NCBIfam" id="TIGR00586">
    <property type="entry name" value="mutt"/>
    <property type="match status" value="1"/>
</dbReference>
<evidence type="ECO:0000256" key="11">
    <source>
        <dbReference type="ARBA" id="ARBA00036904"/>
    </source>
</evidence>
<evidence type="ECO:0000313" key="19">
    <source>
        <dbReference type="Proteomes" id="UP001165498"/>
    </source>
</evidence>
<evidence type="ECO:0000256" key="12">
    <source>
        <dbReference type="ARBA" id="ARBA00038905"/>
    </source>
</evidence>
<dbReference type="InterPro" id="IPR022998">
    <property type="entry name" value="ThiamineP_synth_TenI"/>
</dbReference>
<evidence type="ECO:0000256" key="7">
    <source>
        <dbReference type="ARBA" id="ARBA00022801"/>
    </source>
</evidence>
<name>A0ABT1QQ41_9GAMM</name>
<dbReference type="CDD" id="cd03425">
    <property type="entry name" value="NUDIX_MutT_NudA_like"/>
    <property type="match status" value="1"/>
</dbReference>
<evidence type="ECO:0000256" key="16">
    <source>
        <dbReference type="ARBA" id="ARBA00042798"/>
    </source>
</evidence>
<evidence type="ECO:0000256" key="9">
    <source>
        <dbReference type="ARBA" id="ARBA00023204"/>
    </source>
</evidence>
<dbReference type="EC" id="3.6.1.55" evidence="12"/>
<dbReference type="InterPro" id="IPR047127">
    <property type="entry name" value="MutT-like"/>
</dbReference>
<evidence type="ECO:0000256" key="15">
    <source>
        <dbReference type="ARBA" id="ARBA00041979"/>
    </source>
</evidence>
<comment type="caution">
    <text evidence="18">The sequence shown here is derived from an EMBL/GenBank/DDBJ whole genome shotgun (WGS) entry which is preliminary data.</text>
</comment>
<evidence type="ECO:0000256" key="6">
    <source>
        <dbReference type="ARBA" id="ARBA00022763"/>
    </source>
</evidence>
<sequence length="320" mass="34044">MSTAAAEAAAAPIHVVAAALIDADGRVLLAQRPEGKHLAGYWEFPGGKVESGESAEQALRREILEEIGVRVGAVESLIRIPWNYASKRILLDVYRVDSFDGVPHSCEGQPLKWVPAAALDPAEMPEADHPVIHALALPREYLITPEPGADTDEFLARLDAALARGVRLVQLRAHRLDDAALRSLATACLARVRTAGGQLLISRRFDLVEELDLDGVHVSAAQLAELGERPVTARRWFAASCHTAAELHMAHRLRADFAVLGTVAATASHPGQPPLGWQAFGALCEQSSLPVFALGGLAPGDLGRALQCGAQGVAGISAFW</sequence>
<keyword evidence="3" id="KW-0515">Mutator protein</keyword>
<evidence type="ECO:0000256" key="2">
    <source>
        <dbReference type="ARBA" id="ARBA00005582"/>
    </source>
</evidence>
<evidence type="ECO:0000259" key="17">
    <source>
        <dbReference type="PROSITE" id="PS51462"/>
    </source>
</evidence>
<comment type="cofactor">
    <cofactor evidence="1">
        <name>Mg(2+)</name>
        <dbReference type="ChEBI" id="CHEBI:18420"/>
    </cofactor>
</comment>
<dbReference type="PANTHER" id="PTHR47707">
    <property type="entry name" value="8-OXO-DGTP DIPHOSPHATASE"/>
    <property type="match status" value="1"/>
</dbReference>
<dbReference type="SUPFAM" id="SSF55811">
    <property type="entry name" value="Nudix"/>
    <property type="match status" value="1"/>
</dbReference>
<evidence type="ECO:0000256" key="8">
    <source>
        <dbReference type="ARBA" id="ARBA00022842"/>
    </source>
</evidence>
<dbReference type="GO" id="GO:0016787">
    <property type="term" value="F:hydrolase activity"/>
    <property type="evidence" value="ECO:0007669"/>
    <property type="project" value="UniProtKB-KW"/>
</dbReference>
<gene>
    <name evidence="18" type="ORF">NM961_06715</name>
</gene>
<dbReference type="PRINTS" id="PR00502">
    <property type="entry name" value="NUDIXFAMILY"/>
</dbReference>
<protein>
    <recommendedName>
        <fullName evidence="13">8-oxo-dGTP diphosphatase</fullName>
        <ecNumber evidence="12">3.6.1.55</ecNumber>
    </recommendedName>
    <alternativeName>
        <fullName evidence="16">7,8-dihydro-8-oxoguanine-triphosphatase</fullName>
    </alternativeName>
    <alternativeName>
        <fullName evidence="15">Mutator protein MutT</fullName>
    </alternativeName>
    <alternativeName>
        <fullName evidence="14">dGTP pyrophosphohydrolase</fullName>
    </alternativeName>
</protein>
<dbReference type="InterPro" id="IPR020084">
    <property type="entry name" value="NUDIX_hydrolase_CS"/>
</dbReference>
<evidence type="ECO:0000256" key="3">
    <source>
        <dbReference type="ARBA" id="ARBA00022457"/>
    </source>
</evidence>
<dbReference type="Proteomes" id="UP001165498">
    <property type="component" value="Unassembled WGS sequence"/>
</dbReference>
<evidence type="ECO:0000256" key="1">
    <source>
        <dbReference type="ARBA" id="ARBA00001946"/>
    </source>
</evidence>
<dbReference type="InterPro" id="IPR013785">
    <property type="entry name" value="Aldolase_TIM"/>
</dbReference>
<dbReference type="EMBL" id="JANFQO010000005">
    <property type="protein sequence ID" value="MCQ4164401.1"/>
    <property type="molecule type" value="Genomic_DNA"/>
</dbReference>
<dbReference type="Pfam" id="PF02581">
    <property type="entry name" value="TMP-TENI"/>
    <property type="match status" value="1"/>
</dbReference>
<evidence type="ECO:0000256" key="10">
    <source>
        <dbReference type="ARBA" id="ARBA00035861"/>
    </source>
</evidence>
<evidence type="ECO:0000256" key="14">
    <source>
        <dbReference type="ARBA" id="ARBA00041592"/>
    </source>
</evidence>
<evidence type="ECO:0000256" key="4">
    <source>
        <dbReference type="ARBA" id="ARBA00022705"/>
    </source>
</evidence>
<dbReference type="InterPro" id="IPR015797">
    <property type="entry name" value="NUDIX_hydrolase-like_dom_sf"/>
</dbReference>
<keyword evidence="8" id="KW-0460">Magnesium</keyword>
<keyword evidence="7 18" id="KW-0378">Hydrolase</keyword>
<keyword evidence="5" id="KW-0479">Metal-binding</keyword>
<comment type="similarity">
    <text evidence="2">Belongs to the Nudix hydrolase family.</text>
</comment>
<evidence type="ECO:0000256" key="13">
    <source>
        <dbReference type="ARBA" id="ARBA00040794"/>
    </source>
</evidence>
<dbReference type="PROSITE" id="PS00893">
    <property type="entry name" value="NUDIX_BOX"/>
    <property type="match status" value="1"/>
</dbReference>
<accession>A0ABT1QQ41</accession>
<dbReference type="CDD" id="cd00564">
    <property type="entry name" value="TMP_TenI"/>
    <property type="match status" value="1"/>
</dbReference>
<keyword evidence="19" id="KW-1185">Reference proteome</keyword>
<dbReference type="SUPFAM" id="SSF51391">
    <property type="entry name" value="Thiamin phosphate synthase"/>
    <property type="match status" value="1"/>
</dbReference>
<reference evidence="18" key="1">
    <citation type="submission" date="2022-07" db="EMBL/GenBank/DDBJ databases">
        <title>Tahibacter sp., a new gammaproteobacterium isolated from the silt sample collected at pig farm.</title>
        <authorList>
            <person name="Chen H."/>
        </authorList>
    </citation>
    <scope>NUCLEOTIDE SEQUENCE</scope>
    <source>
        <strain evidence="18">P2K</strain>
    </source>
</reference>
<feature type="domain" description="Nudix hydrolase" evidence="17">
    <location>
        <begin position="12"/>
        <end position="139"/>
    </location>
</feature>
<keyword evidence="6" id="KW-0227">DNA damage</keyword>
<organism evidence="18 19">
    <name type="scientific">Tahibacter harae</name>
    <dbReference type="NCBI Taxonomy" id="2963937"/>
    <lineage>
        <taxon>Bacteria</taxon>
        <taxon>Pseudomonadati</taxon>
        <taxon>Pseudomonadota</taxon>
        <taxon>Gammaproteobacteria</taxon>
        <taxon>Lysobacterales</taxon>
        <taxon>Rhodanobacteraceae</taxon>
        <taxon>Tahibacter</taxon>
    </lineage>
</organism>
<dbReference type="InterPro" id="IPR029119">
    <property type="entry name" value="MutY_C"/>
</dbReference>
<dbReference type="Gene3D" id="3.20.20.70">
    <property type="entry name" value="Aldolase class I"/>
    <property type="match status" value="1"/>
</dbReference>
<keyword evidence="9" id="KW-0234">DNA repair</keyword>
<proteinExistence type="inferred from homology"/>
<comment type="catalytic activity">
    <reaction evidence="10">
        <text>8-oxo-dGTP + H2O = 8-oxo-dGMP + diphosphate + H(+)</text>
        <dbReference type="Rhea" id="RHEA:31575"/>
        <dbReference type="ChEBI" id="CHEBI:15377"/>
        <dbReference type="ChEBI" id="CHEBI:15378"/>
        <dbReference type="ChEBI" id="CHEBI:33019"/>
        <dbReference type="ChEBI" id="CHEBI:63224"/>
        <dbReference type="ChEBI" id="CHEBI:77896"/>
        <dbReference type="EC" id="3.6.1.55"/>
    </reaction>
</comment>
<dbReference type="PROSITE" id="PS51462">
    <property type="entry name" value="NUDIX"/>
    <property type="match status" value="1"/>
</dbReference>
<dbReference type="InterPro" id="IPR020476">
    <property type="entry name" value="Nudix_hydrolase"/>
</dbReference>
<evidence type="ECO:0000313" key="18">
    <source>
        <dbReference type="EMBL" id="MCQ4164401.1"/>
    </source>
</evidence>
<dbReference type="InterPro" id="IPR036206">
    <property type="entry name" value="ThiamineP_synth_sf"/>
</dbReference>
<dbReference type="InterPro" id="IPR000086">
    <property type="entry name" value="NUDIX_hydrolase_dom"/>
</dbReference>
<comment type="catalytic activity">
    <reaction evidence="11">
        <text>8-oxo-GTP + H2O = 8-oxo-GMP + diphosphate + H(+)</text>
        <dbReference type="Rhea" id="RHEA:67616"/>
        <dbReference type="ChEBI" id="CHEBI:15377"/>
        <dbReference type="ChEBI" id="CHEBI:15378"/>
        <dbReference type="ChEBI" id="CHEBI:33019"/>
        <dbReference type="ChEBI" id="CHEBI:143553"/>
        <dbReference type="ChEBI" id="CHEBI:145694"/>
    </reaction>
</comment>